<comment type="caution">
    <text evidence="1">The sequence shown here is derived from an EMBL/GenBank/DDBJ whole genome shotgun (WGS) entry which is preliminary data.</text>
</comment>
<protein>
    <submittedName>
        <fullName evidence="1">Uncharacterized protein</fullName>
    </submittedName>
</protein>
<gene>
    <name evidence="1" type="ORF">JS44_04300</name>
</gene>
<organism evidence="1">
    <name type="scientific">Anoxybacillus flavithermus</name>
    <dbReference type="NCBI Taxonomy" id="33934"/>
    <lineage>
        <taxon>Bacteria</taxon>
        <taxon>Bacillati</taxon>
        <taxon>Bacillota</taxon>
        <taxon>Bacilli</taxon>
        <taxon>Bacillales</taxon>
        <taxon>Anoxybacillaceae</taxon>
        <taxon>Anoxybacillus</taxon>
    </lineage>
</organism>
<dbReference type="AlphaFoldDB" id="A0A094IZH9"/>
<dbReference type="EMBL" id="JPZO01000020">
    <property type="protein sequence ID" value="KFZ32497.1"/>
    <property type="molecule type" value="Genomic_DNA"/>
</dbReference>
<sequence>MRVPPYARDPGWQRFLLERPSEQSLAGSFFTNFRYFTRKTSSPAQRTTRNHRPVETRFKHLATRLHRTK</sequence>
<name>A0A094IZH9_9BACL</name>
<reference evidence="1" key="1">
    <citation type="submission" date="2014-08" db="EMBL/GenBank/DDBJ databases">
        <title>Fullgenome sequencing of Anoxybacillus sp.25 isolate from Garga hot-spring Russia.</title>
        <authorList>
            <person name="Rozanov A.S."/>
            <person name="Kotenko A.V."/>
            <person name="Malup T.K."/>
            <person name="Peltek S.E."/>
        </authorList>
    </citation>
    <scope>NUCLEOTIDE SEQUENCE [LARGE SCALE GENOMIC DNA]</scope>
    <source>
        <strain evidence="1">25</strain>
    </source>
</reference>
<evidence type="ECO:0000313" key="1">
    <source>
        <dbReference type="EMBL" id="KFZ32497.1"/>
    </source>
</evidence>
<proteinExistence type="predicted"/>
<accession>A0A094IZH9</accession>